<evidence type="ECO:0000313" key="5">
    <source>
        <dbReference type="Proteomes" id="UP000245802"/>
    </source>
</evidence>
<dbReference type="PANTHER" id="PTHR37529">
    <property type="entry name" value="TRANSPOSASE INSG FOR INSERTION SEQUENCE ELEMENT IS4-RELATED"/>
    <property type="match status" value="1"/>
</dbReference>
<keyword evidence="5" id="KW-1185">Reference proteome</keyword>
<evidence type="ECO:0000259" key="2">
    <source>
        <dbReference type="Pfam" id="PF01609"/>
    </source>
</evidence>
<dbReference type="Pfam" id="PF01609">
    <property type="entry name" value="DDE_Tnp_1"/>
    <property type="match status" value="1"/>
</dbReference>
<dbReference type="NCBIfam" id="NF033592">
    <property type="entry name" value="transpos_IS4_1"/>
    <property type="match status" value="1"/>
</dbReference>
<evidence type="ECO:0000256" key="1">
    <source>
        <dbReference type="SAM" id="MobiDB-lite"/>
    </source>
</evidence>
<dbReference type="EMBL" id="CP025958">
    <property type="protein sequence ID" value="AWM37149.1"/>
    <property type="molecule type" value="Genomic_DNA"/>
</dbReference>
<dbReference type="SUPFAM" id="SSF53098">
    <property type="entry name" value="Ribonuclease H-like"/>
    <property type="match status" value="1"/>
</dbReference>
<dbReference type="GO" id="GO:0004803">
    <property type="term" value="F:transposase activity"/>
    <property type="evidence" value="ECO:0007669"/>
    <property type="project" value="InterPro"/>
</dbReference>
<protein>
    <recommendedName>
        <fullName evidence="2">Transposase IS4-like domain-containing protein</fullName>
    </recommendedName>
</protein>
<dbReference type="OrthoDB" id="248072at2"/>
<accession>A0A2Z3GRZ8</accession>
<gene>
    <name evidence="3" type="ORF">C1280_09010</name>
    <name evidence="4" type="ORF">C1280_22220</name>
</gene>
<dbReference type="PANTHER" id="PTHR37529:SF1">
    <property type="entry name" value="TRANSPOSASE INSG FOR INSERTION SEQUENCE ELEMENT IS4-RELATED"/>
    <property type="match status" value="1"/>
</dbReference>
<evidence type="ECO:0000313" key="3">
    <source>
        <dbReference type="EMBL" id="AWM37149.1"/>
    </source>
</evidence>
<dbReference type="Proteomes" id="UP000245802">
    <property type="component" value="Chromosome"/>
</dbReference>
<dbReference type="GO" id="GO:0006313">
    <property type="term" value="P:DNA transposition"/>
    <property type="evidence" value="ECO:0007669"/>
    <property type="project" value="InterPro"/>
</dbReference>
<feature type="compositionally biased region" description="Basic and acidic residues" evidence="1">
    <location>
        <begin position="416"/>
        <end position="440"/>
    </location>
</feature>
<dbReference type="GO" id="GO:0003677">
    <property type="term" value="F:DNA binding"/>
    <property type="evidence" value="ECO:0007669"/>
    <property type="project" value="InterPro"/>
</dbReference>
<dbReference type="KEGG" id="gog:C1280_09010"/>
<proteinExistence type="predicted"/>
<feature type="region of interest" description="Disordered" evidence="1">
    <location>
        <begin position="416"/>
        <end position="454"/>
    </location>
</feature>
<feature type="domain" description="Transposase IS4-like" evidence="2">
    <location>
        <begin position="124"/>
        <end position="358"/>
    </location>
</feature>
<dbReference type="RefSeq" id="WP_010041065.1">
    <property type="nucleotide sequence ID" value="NZ_CP025958.1"/>
</dbReference>
<dbReference type="InterPro" id="IPR047952">
    <property type="entry name" value="Transpos_IS4"/>
</dbReference>
<name>A0A2Z3GRZ8_9BACT</name>
<dbReference type="InterPro" id="IPR012337">
    <property type="entry name" value="RNaseH-like_sf"/>
</dbReference>
<dbReference type="AlphaFoldDB" id="A0A2Z3GRZ8"/>
<organism evidence="3 5">
    <name type="scientific">Gemmata obscuriglobus</name>
    <dbReference type="NCBI Taxonomy" id="114"/>
    <lineage>
        <taxon>Bacteria</taxon>
        <taxon>Pseudomonadati</taxon>
        <taxon>Planctomycetota</taxon>
        <taxon>Planctomycetia</taxon>
        <taxon>Gemmatales</taxon>
        <taxon>Gemmataceae</taxon>
        <taxon>Gemmata</taxon>
    </lineage>
</organism>
<evidence type="ECO:0000313" key="4">
    <source>
        <dbReference type="EMBL" id="AWM39436.1"/>
    </source>
</evidence>
<dbReference type="EMBL" id="CP025958">
    <property type="protein sequence ID" value="AWM39436.1"/>
    <property type="molecule type" value="Genomic_DNA"/>
</dbReference>
<dbReference type="KEGG" id="gog:C1280_22220"/>
<reference evidence="3 5" key="1">
    <citation type="submission" date="2018-01" db="EMBL/GenBank/DDBJ databases">
        <title>G. obscuriglobus.</title>
        <authorList>
            <person name="Franke J."/>
            <person name="Blomberg W."/>
            <person name="Selmecki A."/>
        </authorList>
    </citation>
    <scope>NUCLEOTIDE SEQUENCE [LARGE SCALE GENOMIC DNA]</scope>
    <source>
        <strain evidence="3 5">DSM 5831</strain>
    </source>
</reference>
<dbReference type="InterPro" id="IPR002559">
    <property type="entry name" value="Transposase_11"/>
</dbReference>
<sequence length="454" mass="50958">MTEPSGPTGEEFERAFDLLAAHFDPSEADARFPRRANAVYTASVILWMLVYQRTHPDKSLEATVKHLLDARPDLLPNTKRVRENALSSNTSSYSDARQWLPLEAARWFADHVSRARIDGAPPTWSGRRVFLIDGTTRTLAPEPELREKYPPATNPHGRGVWPVALLVVAHELSSGAAVVPEVGATFGPHAVSETALAGAVMDRLPANGVVMADAGFGIFAVALGARARGLGFVFRLTAARFTAYRRTAREVGRGDGWWTGEFAWRPSAKERRKHPEWAADAELKARVHEVSIPNGGALAVVTDTDATASDVGSWYRQRGTVEVDIRNVKVVLNTEHMAVRSEAMFRKELLMSVVSYNLVVPFRRQAAERAKCRPRELSFKRVWTTFRTFLLGKMFTTAGQWRAGYERALGYAMRDRLPQRPPDRRYEREAYPRRPKADQFKKRKPRTTTNHTPT</sequence>